<evidence type="ECO:0000313" key="2">
    <source>
        <dbReference type="Proteomes" id="UP000177622"/>
    </source>
</evidence>
<evidence type="ECO:0008006" key="3">
    <source>
        <dbReference type="Google" id="ProtNLM"/>
    </source>
</evidence>
<reference evidence="1 2" key="1">
    <citation type="journal article" date="2016" name="Sci. Rep.">
        <title>Penicillium arizonense, a new, genome sequenced fungal species, reveals a high chemical diversity in secreted metabolites.</title>
        <authorList>
            <person name="Grijseels S."/>
            <person name="Nielsen J.C."/>
            <person name="Randelovic M."/>
            <person name="Nielsen J."/>
            <person name="Nielsen K.F."/>
            <person name="Workman M."/>
            <person name="Frisvad J.C."/>
        </authorList>
    </citation>
    <scope>NUCLEOTIDE SEQUENCE [LARGE SCALE GENOMIC DNA]</scope>
    <source>
        <strain evidence="1 2">CBS 141311</strain>
    </source>
</reference>
<dbReference type="PANTHER" id="PTHR21310">
    <property type="entry name" value="AMINOGLYCOSIDE PHOSPHOTRANSFERASE-RELATED-RELATED"/>
    <property type="match status" value="1"/>
</dbReference>
<comment type="caution">
    <text evidence="1">The sequence shown here is derived from an EMBL/GenBank/DDBJ whole genome shotgun (WGS) entry which is preliminary data.</text>
</comment>
<sequence>MDKPHTQETILHSLGGRTVVRVDNGLVVKSGHIRPHEAETLRFIANNTTIPVRGVHDIRRGMTEDDQVVAIMMDYVPGKPLDEAWDTLDSDQKLAIADQLHPYRGLKSSLKNSLKSGLKNGLKNGLSNNVKTFAMSLY</sequence>
<dbReference type="GeneID" id="34580157"/>
<dbReference type="InterPro" id="IPR051678">
    <property type="entry name" value="AGP_Transferase"/>
</dbReference>
<evidence type="ECO:0000313" key="1">
    <source>
        <dbReference type="EMBL" id="OGE49240.1"/>
    </source>
</evidence>
<dbReference type="STRING" id="1835702.A0A1F5L8D0"/>
<dbReference type="OrthoDB" id="2906425at2759"/>
<organism evidence="1 2">
    <name type="scientific">Penicillium arizonense</name>
    <dbReference type="NCBI Taxonomy" id="1835702"/>
    <lineage>
        <taxon>Eukaryota</taxon>
        <taxon>Fungi</taxon>
        <taxon>Dikarya</taxon>
        <taxon>Ascomycota</taxon>
        <taxon>Pezizomycotina</taxon>
        <taxon>Eurotiomycetes</taxon>
        <taxon>Eurotiomycetidae</taxon>
        <taxon>Eurotiales</taxon>
        <taxon>Aspergillaceae</taxon>
        <taxon>Penicillium</taxon>
    </lineage>
</organism>
<gene>
    <name evidence="1" type="ORF">PENARI_c022G09231</name>
</gene>
<dbReference type="PANTHER" id="PTHR21310:SF58">
    <property type="entry name" value="AMINOGLYCOSIDE PHOSPHOTRANSFERASE DOMAIN-CONTAINING PROTEIN"/>
    <property type="match status" value="1"/>
</dbReference>
<dbReference type="AlphaFoldDB" id="A0A1F5L8D0"/>
<dbReference type="Proteomes" id="UP000177622">
    <property type="component" value="Unassembled WGS sequence"/>
</dbReference>
<accession>A0A1F5L8D0</accession>
<dbReference type="RefSeq" id="XP_022484692.1">
    <property type="nucleotide sequence ID" value="XM_022635423.1"/>
</dbReference>
<protein>
    <recommendedName>
        <fullName evidence="3">Aminoglycoside phosphotransferase domain-containing protein</fullName>
    </recommendedName>
</protein>
<keyword evidence="2" id="KW-1185">Reference proteome</keyword>
<proteinExistence type="predicted"/>
<dbReference type="EMBL" id="LXJU01000022">
    <property type="protein sequence ID" value="OGE49240.1"/>
    <property type="molecule type" value="Genomic_DNA"/>
</dbReference>
<name>A0A1F5L8D0_PENAI</name>